<keyword evidence="3 21" id="KW-0645">Protease</keyword>
<comment type="caution">
    <text evidence="20">Lacks conserved residue(s) required for the propagation of feature annotation.</text>
</comment>
<evidence type="ECO:0000256" key="19">
    <source>
        <dbReference type="PIRSR" id="PIRSR601548-8"/>
    </source>
</evidence>
<evidence type="ECO:0000256" key="7">
    <source>
        <dbReference type="ARBA" id="ARBA00022833"/>
    </source>
</evidence>
<keyword evidence="9 18" id="KW-1015">Disulfide bond</keyword>
<feature type="active site" description="Proton acceptor 1" evidence="13">
    <location>
        <position position="370"/>
    </location>
</feature>
<protein>
    <recommendedName>
        <fullName evidence="12 21">Angiotensin-converting enzyme</fullName>
        <ecNumber evidence="21">3.4.-.-</ecNumber>
    </recommendedName>
</protein>
<evidence type="ECO:0000256" key="2">
    <source>
        <dbReference type="ARBA" id="ARBA00022645"/>
    </source>
</evidence>
<comment type="catalytic activity">
    <reaction evidence="11">
        <text>Release of a C-terminal dipeptide, oligopeptide-|-Xaa-Yaa, when Xaa is not Pro, and Yaa is neither Asp nor Glu. Thus, conversion of angiotensin I to angiotensin II, with increase in vasoconstrictor activity, but no action on angiotensin II.</text>
        <dbReference type="EC" id="3.4.15.1"/>
    </reaction>
</comment>
<keyword evidence="2 21" id="KW-0121">Carboxypeptidase</keyword>
<evidence type="ECO:0000256" key="15">
    <source>
        <dbReference type="PIRSR" id="PIRSR601548-11"/>
    </source>
</evidence>
<evidence type="ECO:0000256" key="17">
    <source>
        <dbReference type="PIRSR" id="PIRSR601548-3"/>
    </source>
</evidence>
<dbReference type="PANTHER" id="PTHR10514">
    <property type="entry name" value="ANGIOTENSIN-CONVERTING ENZYME"/>
    <property type="match status" value="1"/>
</dbReference>
<comment type="similarity">
    <text evidence="1 20 21">Belongs to the peptidase M2 family.</text>
</comment>
<dbReference type="FunFam" id="1.10.1370.30:FF:000004">
    <property type="entry name" value="Angiotensin-converting enzyme"/>
    <property type="match status" value="1"/>
</dbReference>
<proteinExistence type="inferred from homology"/>
<dbReference type="AlphaFoldDB" id="A0A0B7AMD0"/>
<dbReference type="MEROPS" id="M02.004"/>
<dbReference type="CDD" id="cd06461">
    <property type="entry name" value="M2_ACE"/>
    <property type="match status" value="1"/>
</dbReference>
<evidence type="ECO:0000256" key="13">
    <source>
        <dbReference type="PIRSR" id="PIRSR601548-1"/>
    </source>
</evidence>
<keyword evidence="4 17" id="KW-0479">Metal-binding</keyword>
<feature type="signal peptide" evidence="22">
    <location>
        <begin position="1"/>
        <end position="20"/>
    </location>
</feature>
<feature type="disulfide bond" evidence="18 20">
    <location>
        <begin position="338"/>
        <end position="356"/>
    </location>
</feature>
<feature type="binding site" evidence="17">
    <location>
        <position position="369"/>
    </location>
    <ligand>
        <name>Zn(2+)</name>
        <dbReference type="ChEBI" id="CHEBI:29105"/>
        <label>1</label>
        <note>catalytic</note>
    </ligand>
</feature>
<feature type="active site" description="Proton donor 1" evidence="13">
    <location>
        <position position="499"/>
    </location>
</feature>
<evidence type="ECO:0000256" key="1">
    <source>
        <dbReference type="ARBA" id="ARBA00008139"/>
    </source>
</evidence>
<feature type="binding site" evidence="17">
    <location>
        <position position="397"/>
    </location>
    <ligand>
        <name>Zn(2+)</name>
        <dbReference type="ChEBI" id="CHEBI:29105"/>
        <label>1</label>
        <note>catalytic</note>
    </ligand>
</feature>
<evidence type="ECO:0000256" key="3">
    <source>
        <dbReference type="ARBA" id="ARBA00022670"/>
    </source>
</evidence>
<feature type="disulfide bond" evidence="18">
    <location>
        <begin position="524"/>
        <end position="536"/>
    </location>
</feature>
<sequence length="608" mass="69538">MGMLIWTLLTLLYLFETGMCQGTNTNETEALLFLEQFNVAAGKNANILSTKQWNVDTNITDYNENELIIQQTIAAKFDKDMRAEALAFNSSSMSVDIQRQLSKIEDIGPSAQPNETKVEQLASVLTEMQSIYAKAKVCLTPDVCLSLEPDITRFLATSRDYDTLLTLWSGWRDQTGQHMRDLYTQYVELNNEAVQFLGYKDSGEEWRSAYESDTFVDDVQDLFDQVFPLYEQLHSYVRRKLKAVYGESRFPASGHIPAHILGNMWAQEWGNVVELVKPFENKTSMDVTPEMVKQNYTVDKIFRTAEEFFVSLGFDKMVPSFWTLSMLEKPNDGREVVCHASAWDFYTQEDFRIKMCTDITQDDLMTVHHEMGHVEYFMQYSDQPVVYRDGANPGFHEAVGDVMSLSVQTPEHMKILGLINEVPTDEETDINFLMNMALQKIAFLPFGFLIDQWRWSVFSGATTPATYNKDWWALRCHLQGVSSAIERSEADFDPGAKYHVAAGVPYIRYFVSFIIQFQFHQAACQAAGYTGPLHRCDIYNNAVAGQKIRDMLQLGSSLPWPEAMKQLTGQEKMDAGPLLEYFKPLLDFLRQENGNDYGWDPNCPDPTK</sequence>
<feature type="glycosylation site" description="N-linked (GlcNAc...) asparagine" evidence="14">
    <location>
        <position position="58"/>
    </location>
</feature>
<evidence type="ECO:0000256" key="16">
    <source>
        <dbReference type="PIRSR" id="PIRSR601548-2"/>
    </source>
</evidence>
<evidence type="ECO:0000256" key="11">
    <source>
        <dbReference type="ARBA" id="ARBA00036868"/>
    </source>
</evidence>
<evidence type="ECO:0000256" key="10">
    <source>
        <dbReference type="ARBA" id="ARBA00023180"/>
    </source>
</evidence>
<evidence type="ECO:0000256" key="4">
    <source>
        <dbReference type="ARBA" id="ARBA00022723"/>
    </source>
</evidence>
<evidence type="ECO:0000313" key="23">
    <source>
        <dbReference type="EMBL" id="CEK81151.1"/>
    </source>
</evidence>
<evidence type="ECO:0000256" key="8">
    <source>
        <dbReference type="ARBA" id="ARBA00023049"/>
    </source>
</evidence>
<name>A0A0B7AMD0_9EUPU</name>
<dbReference type="GO" id="GO:0008241">
    <property type="term" value="F:peptidyl-dipeptidase activity"/>
    <property type="evidence" value="ECO:0007669"/>
    <property type="project" value="UniProtKB-EC"/>
</dbReference>
<evidence type="ECO:0000256" key="5">
    <source>
        <dbReference type="ARBA" id="ARBA00022729"/>
    </source>
</evidence>
<feature type="active site" description="Proton donor 2" evidence="15">
    <location>
        <position position="499"/>
    </location>
</feature>
<evidence type="ECO:0000256" key="14">
    <source>
        <dbReference type="PIRSR" id="PIRSR601548-10"/>
    </source>
</evidence>
<keyword evidence="5 22" id="KW-0732">Signal</keyword>
<feature type="binding site" evidence="19">
    <location>
        <position position="397"/>
    </location>
    <ligand>
        <name>Zn(2+)</name>
        <dbReference type="ChEBI" id="CHEBI:29105"/>
        <label>2</label>
        <note>catalytic</note>
    </ligand>
</feature>
<reference evidence="23" key="1">
    <citation type="submission" date="2014-12" db="EMBL/GenBank/DDBJ databases">
        <title>Insight into the proteome of Arion vulgaris.</title>
        <authorList>
            <person name="Aradska J."/>
            <person name="Bulat T."/>
            <person name="Smidak R."/>
            <person name="Sarate P."/>
            <person name="Gangsoo J."/>
            <person name="Sialana F."/>
            <person name="Bilban M."/>
            <person name="Lubec G."/>
        </authorList>
    </citation>
    <scope>NUCLEOTIDE SEQUENCE</scope>
    <source>
        <tissue evidence="23">Skin</tissue>
    </source>
</reference>
<dbReference type="SUPFAM" id="SSF55486">
    <property type="entry name" value="Metalloproteases ('zincins'), catalytic domain"/>
    <property type="match status" value="1"/>
</dbReference>
<evidence type="ECO:0000256" key="9">
    <source>
        <dbReference type="ARBA" id="ARBA00023157"/>
    </source>
</evidence>
<evidence type="ECO:0000256" key="21">
    <source>
        <dbReference type="RuleBase" id="RU361144"/>
    </source>
</evidence>
<dbReference type="Gene3D" id="1.10.1370.30">
    <property type="match status" value="1"/>
</dbReference>
<organism evidence="23">
    <name type="scientific">Arion vulgaris</name>
    <dbReference type="NCBI Taxonomy" id="1028688"/>
    <lineage>
        <taxon>Eukaryota</taxon>
        <taxon>Metazoa</taxon>
        <taxon>Spiralia</taxon>
        <taxon>Lophotrochozoa</taxon>
        <taxon>Mollusca</taxon>
        <taxon>Gastropoda</taxon>
        <taxon>Heterobranchia</taxon>
        <taxon>Euthyneura</taxon>
        <taxon>Panpulmonata</taxon>
        <taxon>Eupulmonata</taxon>
        <taxon>Stylommatophora</taxon>
        <taxon>Helicina</taxon>
        <taxon>Arionoidea</taxon>
        <taxon>Arionidae</taxon>
        <taxon>Arion</taxon>
    </lineage>
</organism>
<evidence type="ECO:0000256" key="12">
    <source>
        <dbReference type="ARBA" id="ARBA00039858"/>
    </source>
</evidence>
<feature type="binding site" evidence="19">
    <location>
        <position position="369"/>
    </location>
    <ligand>
        <name>Zn(2+)</name>
        <dbReference type="ChEBI" id="CHEBI:29105"/>
        <label>2</label>
        <note>catalytic</note>
    </ligand>
</feature>
<evidence type="ECO:0000256" key="20">
    <source>
        <dbReference type="PROSITE-ProRule" id="PRU01355"/>
    </source>
</evidence>
<dbReference type="GO" id="GO:0046872">
    <property type="term" value="F:metal ion binding"/>
    <property type="evidence" value="ECO:0007669"/>
    <property type="project" value="UniProtKB-KW"/>
</dbReference>
<dbReference type="EMBL" id="HACG01034286">
    <property type="protein sequence ID" value="CEK81151.1"/>
    <property type="molecule type" value="Transcribed_RNA"/>
</dbReference>
<dbReference type="Pfam" id="PF01401">
    <property type="entry name" value="Peptidase_M2"/>
    <property type="match status" value="1"/>
</dbReference>
<evidence type="ECO:0000256" key="18">
    <source>
        <dbReference type="PIRSR" id="PIRSR601548-4"/>
    </source>
</evidence>
<dbReference type="GO" id="GO:0004180">
    <property type="term" value="F:carboxypeptidase activity"/>
    <property type="evidence" value="ECO:0007669"/>
    <property type="project" value="UniProtKB-KW"/>
</dbReference>
<dbReference type="EC" id="3.4.-.-" evidence="21"/>
<keyword evidence="6 21" id="KW-0378">Hydrolase</keyword>
<feature type="binding site" evidence="16">
    <location>
        <position position="508"/>
    </location>
    <ligand>
        <name>chloride</name>
        <dbReference type="ChEBI" id="CHEBI:17996"/>
        <label>1</label>
    </ligand>
</feature>
<gene>
    <name evidence="23" type="primary">ORF124583</name>
</gene>
<comment type="cofactor">
    <cofactor evidence="21">
        <name>Zn(2+)</name>
        <dbReference type="ChEBI" id="CHEBI:29105"/>
    </cofactor>
    <text evidence="21">Binds 1 zinc ion per subunit.</text>
</comment>
<dbReference type="PROSITE" id="PS52011">
    <property type="entry name" value="PEPTIDASE_M2"/>
    <property type="match status" value="1"/>
</dbReference>
<evidence type="ECO:0000256" key="22">
    <source>
        <dbReference type="SAM" id="SignalP"/>
    </source>
</evidence>
<feature type="binding site" evidence="16">
    <location>
        <position position="210"/>
    </location>
    <ligand>
        <name>chloride</name>
        <dbReference type="ChEBI" id="CHEBI:17996"/>
        <label>1</label>
    </ligand>
</feature>
<keyword evidence="8 21" id="KW-0482">Metalloprotease</keyword>
<dbReference type="GO" id="GO:0005886">
    <property type="term" value="C:plasma membrane"/>
    <property type="evidence" value="ECO:0007669"/>
    <property type="project" value="TreeGrafter"/>
</dbReference>
<feature type="active site" description="Proton acceptor 2" evidence="15">
    <location>
        <position position="370"/>
    </location>
</feature>
<feature type="binding site" evidence="19">
    <location>
        <position position="373"/>
    </location>
    <ligand>
        <name>Zn(2+)</name>
        <dbReference type="ChEBI" id="CHEBI:29105"/>
        <label>2</label>
        <note>catalytic</note>
    </ligand>
</feature>
<dbReference type="GO" id="GO:0006508">
    <property type="term" value="P:proteolysis"/>
    <property type="evidence" value="ECO:0007669"/>
    <property type="project" value="UniProtKB-KW"/>
</dbReference>
<feature type="chain" id="PRO_5002127645" description="Angiotensin-converting enzyme" evidence="22">
    <location>
        <begin position="21"/>
        <end position="608"/>
    </location>
</feature>
<dbReference type="GO" id="GO:0008237">
    <property type="term" value="F:metallopeptidase activity"/>
    <property type="evidence" value="ECO:0007669"/>
    <property type="project" value="UniProtKB-KW"/>
</dbReference>
<dbReference type="PANTHER" id="PTHR10514:SF27">
    <property type="entry name" value="ANGIOTENSIN-CONVERTING ENZYME"/>
    <property type="match status" value="1"/>
</dbReference>
<feature type="binding site" evidence="17">
    <location>
        <position position="373"/>
    </location>
    <ligand>
        <name>Zn(2+)</name>
        <dbReference type="ChEBI" id="CHEBI:29105"/>
        <label>1</label>
        <note>catalytic</note>
    </ligand>
</feature>
<feature type="disulfide bond" evidence="18">
    <location>
        <begin position="138"/>
        <end position="144"/>
    </location>
</feature>
<keyword evidence="10 14" id="KW-0325">Glycoprotein</keyword>
<dbReference type="PRINTS" id="PR00791">
    <property type="entry name" value="PEPDIPTASEA"/>
</dbReference>
<accession>A0A0B7AMD0</accession>
<keyword evidence="7 17" id="KW-0862">Zinc</keyword>
<evidence type="ECO:0000256" key="6">
    <source>
        <dbReference type="ARBA" id="ARBA00022801"/>
    </source>
</evidence>
<dbReference type="InterPro" id="IPR001548">
    <property type="entry name" value="Peptidase_M2"/>
</dbReference>